<name>A0A2U1SZH2_9MICO</name>
<dbReference type="EMBL" id="QEEX01000001">
    <property type="protein sequence ID" value="PWB97021.1"/>
    <property type="molecule type" value="Genomic_DNA"/>
</dbReference>
<reference evidence="4" key="1">
    <citation type="submission" date="2018-04" db="EMBL/GenBank/DDBJ databases">
        <authorList>
            <person name="Liu S."/>
            <person name="Wang Z."/>
            <person name="Li J."/>
        </authorList>
    </citation>
    <scope>NUCLEOTIDE SEQUENCE [LARGE SCALE GENOMIC DNA]</scope>
    <source>
        <strain evidence="4">S1194</strain>
    </source>
</reference>
<evidence type="ECO:0000313" key="4">
    <source>
        <dbReference type="Proteomes" id="UP000244978"/>
    </source>
</evidence>
<proteinExistence type="predicted"/>
<sequence length="473" mass="48521">MLPRLVAIVASSALVLGLAGAIVATPRPSPTASTTAASISYRAASSRLPTLSPAGQLAGLGALDGLALLDGVAHLDRLALGDFATRYASTLSALGENPPESTEVVRWWSQLAQQKRHDLVAVVPGLVGNLDGVPYDVRDAANRAYLEITISQIEAGLASAGGTAARAADEARLDMLREVRLALGEQGQIPSRHLLAVDVAWPGQAVVALGDVAEADYVSFLVPGMFFTVQGQIVDWTEIALDIHRDKMSLVANPLSAGPILASSDSQSTSESHVAGTEMSSSTTDPPSASSIATVAWMGYETPNIFTVGALDLAHDGADALSATVDGLRAVRGDRQPKVSLITHSYGSTAASIALQRGTLDIDALAIVGSPGVAVDDVRGLGLADGAVFVGEASWDPVADIAFHGSDPGDPSFGAVQMDVGTGHDDVTGKTLGSAVGHLGYFAAGTKAMRSFALIGLGRLAEVPGQAQQILAR</sequence>
<dbReference type="InterPro" id="IPR010427">
    <property type="entry name" value="DUF1023"/>
</dbReference>
<feature type="compositionally biased region" description="Polar residues" evidence="1">
    <location>
        <begin position="263"/>
        <end position="272"/>
    </location>
</feature>
<dbReference type="Pfam" id="PF06259">
    <property type="entry name" value="Abhydrolase_8"/>
    <property type="match status" value="1"/>
</dbReference>
<evidence type="ECO:0000256" key="1">
    <source>
        <dbReference type="SAM" id="MobiDB-lite"/>
    </source>
</evidence>
<feature type="region of interest" description="Disordered" evidence="1">
    <location>
        <begin position="261"/>
        <end position="288"/>
    </location>
</feature>
<gene>
    <name evidence="3" type="ORF">DF220_03590</name>
</gene>
<evidence type="ECO:0000259" key="2">
    <source>
        <dbReference type="Pfam" id="PF06259"/>
    </source>
</evidence>
<dbReference type="RefSeq" id="WP_108997020.1">
    <property type="nucleotide sequence ID" value="NZ_QEEX01000001.1"/>
</dbReference>
<dbReference type="AlphaFoldDB" id="A0A2U1SZH2"/>
<feature type="domain" description="DUF1023" evidence="2">
    <location>
        <begin position="278"/>
        <end position="402"/>
    </location>
</feature>
<organism evidence="3 4">
    <name type="scientific">Homoserinimonas hongtaonis</name>
    <dbReference type="NCBI Taxonomy" id="2079791"/>
    <lineage>
        <taxon>Bacteria</taxon>
        <taxon>Bacillati</taxon>
        <taxon>Actinomycetota</taxon>
        <taxon>Actinomycetes</taxon>
        <taxon>Micrococcales</taxon>
        <taxon>Microbacteriaceae</taxon>
        <taxon>Homoserinimonas</taxon>
    </lineage>
</organism>
<comment type="caution">
    <text evidence="3">The sequence shown here is derived from an EMBL/GenBank/DDBJ whole genome shotgun (WGS) entry which is preliminary data.</text>
</comment>
<dbReference type="Proteomes" id="UP000244978">
    <property type="component" value="Unassembled WGS sequence"/>
</dbReference>
<accession>A0A2U1SZH2</accession>
<keyword evidence="4" id="KW-1185">Reference proteome</keyword>
<protein>
    <recommendedName>
        <fullName evidence="2">DUF1023 domain-containing protein</fullName>
    </recommendedName>
</protein>
<evidence type="ECO:0000313" key="3">
    <source>
        <dbReference type="EMBL" id="PWB97021.1"/>
    </source>
</evidence>